<dbReference type="PANTHER" id="PTHR34220">
    <property type="entry name" value="SENSOR HISTIDINE KINASE YPDA"/>
    <property type="match status" value="1"/>
</dbReference>
<organism evidence="11 12">
    <name type="scientific">Candidatus Mediterraneibacter stercorigallinarum</name>
    <dbReference type="NCBI Taxonomy" id="2838686"/>
    <lineage>
        <taxon>Bacteria</taxon>
        <taxon>Bacillati</taxon>
        <taxon>Bacillota</taxon>
        <taxon>Clostridia</taxon>
        <taxon>Lachnospirales</taxon>
        <taxon>Lachnospiraceae</taxon>
        <taxon>Mediterraneibacter</taxon>
    </lineage>
</organism>
<evidence type="ECO:0000313" key="11">
    <source>
        <dbReference type="EMBL" id="HIZ13507.1"/>
    </source>
</evidence>
<keyword evidence="7" id="KW-0902">Two-component regulatory system</keyword>
<keyword evidence="8" id="KW-0472">Membrane</keyword>
<evidence type="ECO:0000259" key="10">
    <source>
        <dbReference type="PROSITE" id="PS50885"/>
    </source>
</evidence>
<dbReference type="PANTHER" id="PTHR34220:SF7">
    <property type="entry name" value="SENSOR HISTIDINE KINASE YPDA"/>
    <property type="match status" value="1"/>
</dbReference>
<evidence type="ECO:0000256" key="3">
    <source>
        <dbReference type="ARBA" id="ARBA00012438"/>
    </source>
</evidence>
<dbReference type="InterPro" id="IPR010559">
    <property type="entry name" value="Sig_transdc_His_kin_internal"/>
</dbReference>
<feature type="transmembrane region" description="Helical" evidence="8">
    <location>
        <begin position="298"/>
        <end position="317"/>
    </location>
</feature>
<protein>
    <recommendedName>
        <fullName evidence="3">histidine kinase</fullName>
        <ecNumber evidence="3">2.7.13.3</ecNumber>
    </recommendedName>
</protein>
<dbReference type="Pfam" id="PF06580">
    <property type="entry name" value="His_kinase"/>
    <property type="match status" value="1"/>
</dbReference>
<dbReference type="InterPro" id="IPR050640">
    <property type="entry name" value="Bact_2-comp_sensor_kinase"/>
</dbReference>
<keyword evidence="5" id="KW-0808">Transferase</keyword>
<gene>
    <name evidence="11" type="ORF">H9817_06235</name>
</gene>
<dbReference type="SUPFAM" id="SSF55874">
    <property type="entry name" value="ATPase domain of HSP90 chaperone/DNA topoisomerase II/histidine kinase"/>
    <property type="match status" value="1"/>
</dbReference>
<dbReference type="InterPro" id="IPR003660">
    <property type="entry name" value="HAMP_dom"/>
</dbReference>
<proteinExistence type="predicted"/>
<keyword evidence="4" id="KW-0597">Phosphoprotein</keyword>
<reference evidence="11" key="2">
    <citation type="submission" date="2021-04" db="EMBL/GenBank/DDBJ databases">
        <authorList>
            <person name="Gilroy R."/>
        </authorList>
    </citation>
    <scope>NUCLEOTIDE SEQUENCE</scope>
    <source>
        <strain evidence="11">ChiGjej1B1-13045</strain>
    </source>
</reference>
<dbReference type="PROSITE" id="PS50885">
    <property type="entry name" value="HAMP"/>
    <property type="match status" value="1"/>
</dbReference>
<keyword evidence="8" id="KW-1133">Transmembrane helix</keyword>
<dbReference type="PRINTS" id="PR00344">
    <property type="entry name" value="BCTRLSENSOR"/>
</dbReference>
<dbReference type="Pfam" id="PF00672">
    <property type="entry name" value="HAMP"/>
    <property type="match status" value="1"/>
</dbReference>
<comment type="caution">
    <text evidence="11">The sequence shown here is derived from an EMBL/GenBank/DDBJ whole genome shotgun (WGS) entry which is preliminary data.</text>
</comment>
<dbReference type="Gene3D" id="3.30.565.10">
    <property type="entry name" value="Histidine kinase-like ATPase, C-terminal domain"/>
    <property type="match status" value="1"/>
</dbReference>
<evidence type="ECO:0000256" key="7">
    <source>
        <dbReference type="ARBA" id="ARBA00023012"/>
    </source>
</evidence>
<keyword evidence="8" id="KW-0812">Transmembrane</keyword>
<keyword evidence="6 11" id="KW-0418">Kinase</keyword>
<reference evidence="11" key="1">
    <citation type="journal article" date="2021" name="PeerJ">
        <title>Extensive microbial diversity within the chicken gut microbiome revealed by metagenomics and culture.</title>
        <authorList>
            <person name="Gilroy R."/>
            <person name="Ravi A."/>
            <person name="Getino M."/>
            <person name="Pursley I."/>
            <person name="Horton D.L."/>
            <person name="Alikhan N.F."/>
            <person name="Baker D."/>
            <person name="Gharbi K."/>
            <person name="Hall N."/>
            <person name="Watson M."/>
            <person name="Adriaenssens E.M."/>
            <person name="Foster-Nyarko E."/>
            <person name="Jarju S."/>
            <person name="Secka A."/>
            <person name="Antonio M."/>
            <person name="Oren A."/>
            <person name="Chaudhuri R.R."/>
            <person name="La Ragione R."/>
            <person name="Hildebrand F."/>
            <person name="Pallen M.J."/>
        </authorList>
    </citation>
    <scope>NUCLEOTIDE SEQUENCE</scope>
    <source>
        <strain evidence="11">ChiGjej1B1-13045</strain>
    </source>
</reference>
<dbReference type="InterPro" id="IPR004358">
    <property type="entry name" value="Sig_transdc_His_kin-like_C"/>
</dbReference>
<evidence type="ECO:0000256" key="6">
    <source>
        <dbReference type="ARBA" id="ARBA00022777"/>
    </source>
</evidence>
<dbReference type="SMART" id="SM00387">
    <property type="entry name" value="HATPase_c"/>
    <property type="match status" value="1"/>
</dbReference>
<dbReference type="CDD" id="cd06225">
    <property type="entry name" value="HAMP"/>
    <property type="match status" value="1"/>
</dbReference>
<feature type="transmembrane region" description="Helical" evidence="8">
    <location>
        <begin position="30"/>
        <end position="52"/>
    </location>
</feature>
<evidence type="ECO:0000256" key="2">
    <source>
        <dbReference type="ARBA" id="ARBA00004370"/>
    </source>
</evidence>
<dbReference type="Proteomes" id="UP000824017">
    <property type="component" value="Unassembled WGS sequence"/>
</dbReference>
<dbReference type="EC" id="2.7.13.3" evidence="3"/>
<sequence>MLCKWEGQQLRISEKLMTRYKNMNLTRKMLLVYFIFAGFFLVVTVLTFQITMEAFEERLYSNSLQELDYYVQSVRESLEGVEERSREMAINTNIQEMTSELTEIEPGTVQYSQVLTDMRWQLIYDNTEGTEINGVRYIDTYGNSVESAGCPWNIADDEMEKFLETVQESSGEAVFYGPTRDCGYLLCGRKVLKWSDASLDNLGALIFFCDVGKIIANNKEQMQAVNSALFVYTDENMIYQDIEEELPALPEGGPGPGYSILKYQSQRYFMCWLTAPDTGWTYVNFFPYSDIYGQVTSVRNITLLGFGAAFIVLLLLIRKLAGIITKPLETLAQSMQVVETGDFQSAKLIPMDADRKDEVGVLTQEFKVMLDKIDVLIYENYEKQLLLKDTKYKMLQAQINPHFLYNTLNAIHWMIRAKKNDDAGRMIVELGILLRASFDENPYTTVEQEISMLKSYIAIQRLRYEDRAEFSVRTEGEPGQYVMPRMTLQPLVENAIFYGADVMTEICYIDIAVTEEEQSILFEVKDNGPGIEKEELEKVRNFTVKPKGHGIGIKNIYERLRITYDEFDFAVDSEPGKGTVIRIRVPKQKSEG</sequence>
<dbReference type="EMBL" id="DXCD01000163">
    <property type="protein sequence ID" value="HIZ13507.1"/>
    <property type="molecule type" value="Genomic_DNA"/>
</dbReference>
<dbReference type="InterPro" id="IPR003594">
    <property type="entry name" value="HATPase_dom"/>
</dbReference>
<evidence type="ECO:0000256" key="8">
    <source>
        <dbReference type="SAM" id="Phobius"/>
    </source>
</evidence>
<dbReference type="InterPro" id="IPR036890">
    <property type="entry name" value="HATPase_C_sf"/>
</dbReference>
<accession>A0A9D2DAM1</accession>
<evidence type="ECO:0000256" key="5">
    <source>
        <dbReference type="ARBA" id="ARBA00022679"/>
    </source>
</evidence>
<dbReference type="InterPro" id="IPR005467">
    <property type="entry name" value="His_kinase_dom"/>
</dbReference>
<evidence type="ECO:0000256" key="4">
    <source>
        <dbReference type="ARBA" id="ARBA00022553"/>
    </source>
</evidence>
<dbReference type="GO" id="GO:0016020">
    <property type="term" value="C:membrane"/>
    <property type="evidence" value="ECO:0007669"/>
    <property type="project" value="UniProtKB-SubCell"/>
</dbReference>
<evidence type="ECO:0000313" key="12">
    <source>
        <dbReference type="Proteomes" id="UP000824017"/>
    </source>
</evidence>
<comment type="subcellular location">
    <subcellularLocation>
        <location evidence="2">Membrane</location>
    </subcellularLocation>
</comment>
<feature type="domain" description="Histidine kinase" evidence="9">
    <location>
        <begin position="488"/>
        <end position="589"/>
    </location>
</feature>
<name>A0A9D2DAM1_9FIRM</name>
<comment type="catalytic activity">
    <reaction evidence="1">
        <text>ATP + protein L-histidine = ADP + protein N-phospho-L-histidine.</text>
        <dbReference type="EC" id="2.7.13.3"/>
    </reaction>
</comment>
<feature type="domain" description="HAMP" evidence="10">
    <location>
        <begin position="322"/>
        <end position="378"/>
    </location>
</feature>
<dbReference type="AlphaFoldDB" id="A0A9D2DAM1"/>
<dbReference type="PROSITE" id="PS50109">
    <property type="entry name" value="HIS_KIN"/>
    <property type="match status" value="1"/>
</dbReference>
<dbReference type="Gene3D" id="6.10.340.10">
    <property type="match status" value="1"/>
</dbReference>
<evidence type="ECO:0000256" key="1">
    <source>
        <dbReference type="ARBA" id="ARBA00000085"/>
    </source>
</evidence>
<dbReference type="GO" id="GO:0000155">
    <property type="term" value="F:phosphorelay sensor kinase activity"/>
    <property type="evidence" value="ECO:0007669"/>
    <property type="project" value="InterPro"/>
</dbReference>
<dbReference type="Pfam" id="PF02518">
    <property type="entry name" value="HATPase_c"/>
    <property type="match status" value="1"/>
</dbReference>
<dbReference type="SUPFAM" id="SSF158472">
    <property type="entry name" value="HAMP domain-like"/>
    <property type="match status" value="1"/>
</dbReference>
<evidence type="ECO:0000259" key="9">
    <source>
        <dbReference type="PROSITE" id="PS50109"/>
    </source>
</evidence>